<keyword evidence="3 6" id="KW-1133">Transmembrane helix</keyword>
<dbReference type="AlphaFoldDB" id="A0A4R7UC47"/>
<feature type="transmembrane region" description="Helical" evidence="6">
    <location>
        <begin position="297"/>
        <end position="321"/>
    </location>
</feature>
<reference evidence="7 8" key="1">
    <citation type="submission" date="2019-03" db="EMBL/GenBank/DDBJ databases">
        <title>Genomic Encyclopedia of Archaeal and Bacterial Type Strains, Phase II (KMG-II): from individual species to whole genera.</title>
        <authorList>
            <person name="Goeker M."/>
        </authorList>
    </citation>
    <scope>NUCLEOTIDE SEQUENCE [LARGE SCALE GENOMIC DNA]</scope>
    <source>
        <strain evidence="7 8">ATCC 35214</strain>
    </source>
</reference>
<dbReference type="OrthoDB" id="401045at2"/>
<keyword evidence="4 6" id="KW-0472">Membrane</keyword>
<feature type="transmembrane region" description="Helical" evidence="6">
    <location>
        <begin position="126"/>
        <end position="151"/>
    </location>
</feature>
<feature type="transmembrane region" description="Helical" evidence="6">
    <location>
        <begin position="82"/>
        <end position="105"/>
    </location>
</feature>
<feature type="transmembrane region" description="Helical" evidence="6">
    <location>
        <begin position="43"/>
        <end position="62"/>
    </location>
</feature>
<keyword evidence="5" id="KW-0813">Transport</keyword>
<evidence type="ECO:0000256" key="2">
    <source>
        <dbReference type="ARBA" id="ARBA00022692"/>
    </source>
</evidence>
<proteinExistence type="inferred from homology"/>
<evidence type="ECO:0000256" key="4">
    <source>
        <dbReference type="ARBA" id="ARBA00023136"/>
    </source>
</evidence>
<evidence type="ECO:0000313" key="7">
    <source>
        <dbReference type="EMBL" id="TDV23258.1"/>
    </source>
</evidence>
<gene>
    <name evidence="7" type="ORF">BCF59_0604</name>
</gene>
<dbReference type="GO" id="GO:0016020">
    <property type="term" value="C:membrane"/>
    <property type="evidence" value="ECO:0007669"/>
    <property type="project" value="UniProtKB-SubCell"/>
</dbReference>
<dbReference type="Proteomes" id="UP000295757">
    <property type="component" value="Unassembled WGS sequence"/>
</dbReference>
<keyword evidence="2 5" id="KW-0812">Transmembrane</keyword>
<dbReference type="InterPro" id="IPR023271">
    <property type="entry name" value="Aquaporin-like"/>
</dbReference>
<comment type="caution">
    <text evidence="7">The sequence shown here is derived from an EMBL/GenBank/DDBJ whole genome shotgun (WGS) entry which is preliminary data.</text>
</comment>
<dbReference type="Gene3D" id="1.20.1080.10">
    <property type="entry name" value="Glycerol uptake facilitator protein"/>
    <property type="match status" value="1"/>
</dbReference>
<feature type="transmembrane region" description="Helical" evidence="6">
    <location>
        <begin position="225"/>
        <end position="246"/>
    </location>
</feature>
<name>A0A4R7UC47_9BACT</name>
<comment type="similarity">
    <text evidence="5">Belongs to the MIP/aquaporin (TC 1.A.8) family.</text>
</comment>
<accession>A0A4R7UC47</accession>
<evidence type="ECO:0000256" key="5">
    <source>
        <dbReference type="RuleBase" id="RU000477"/>
    </source>
</evidence>
<protein>
    <submittedName>
        <fullName evidence="7">Glycerol uptake facilitator-like aquaporin</fullName>
    </submittedName>
</protein>
<evidence type="ECO:0000313" key="8">
    <source>
        <dbReference type="Proteomes" id="UP000295757"/>
    </source>
</evidence>
<dbReference type="RefSeq" id="WP_134111078.1">
    <property type="nucleotide sequence ID" value="NZ_SOCN01000003.1"/>
</dbReference>
<dbReference type="Pfam" id="PF00230">
    <property type="entry name" value="MIP"/>
    <property type="match status" value="1"/>
</dbReference>
<dbReference type="EMBL" id="SOCN01000003">
    <property type="protein sequence ID" value="TDV23258.1"/>
    <property type="molecule type" value="Genomic_DNA"/>
</dbReference>
<dbReference type="SUPFAM" id="SSF81338">
    <property type="entry name" value="Aquaporin-like"/>
    <property type="match status" value="1"/>
</dbReference>
<evidence type="ECO:0000256" key="3">
    <source>
        <dbReference type="ARBA" id="ARBA00022989"/>
    </source>
</evidence>
<dbReference type="InterPro" id="IPR000425">
    <property type="entry name" value="MIP"/>
</dbReference>
<organism evidence="7 8">
    <name type="scientific">Mycoplasmopsis mustelae</name>
    <dbReference type="NCBI Taxonomy" id="171289"/>
    <lineage>
        <taxon>Bacteria</taxon>
        <taxon>Bacillati</taxon>
        <taxon>Mycoplasmatota</taxon>
        <taxon>Mycoplasmoidales</taxon>
        <taxon>Metamycoplasmataceae</taxon>
        <taxon>Mycoplasmopsis</taxon>
    </lineage>
</organism>
<evidence type="ECO:0000256" key="6">
    <source>
        <dbReference type="SAM" id="Phobius"/>
    </source>
</evidence>
<feature type="transmembrane region" description="Helical" evidence="6">
    <location>
        <begin position="190"/>
        <end position="213"/>
    </location>
</feature>
<sequence>MCEHDNEKCVCPDRDKKIHIFSYFKLKRLERFNAEKPKDIKTWIIHGLSEFFGTIMLSLLLAGLSTVVGSRNGKPIVIEHFLLHPVFVGFYAGFIAVGLILIIFLRWSSDLNPAVSIFRYLNGSQAGWYVSYKIFIQILGSIVAAAMIFGVGRATANSHPGYLSNLPWDAISSTKKAFYLFRGDSTSTTAIYSGSTWIFFIEMIMTSILLFPIFSPNIKNKYRDLFIMFIISLSVWMGILSGTAAINPFRGLAQQLSLLAFEPNPVQDGYLQINNVVGGYFNLSENTNATTKEAYDVYYNSVVSATISMILGGLIAPLFYITAQGITRKWINPFIVSSIKYRNNKNECMEKCQNNPKTKK</sequence>
<dbReference type="PRINTS" id="PR00783">
    <property type="entry name" value="MINTRINSICP"/>
</dbReference>
<evidence type="ECO:0000256" key="1">
    <source>
        <dbReference type="ARBA" id="ARBA00004141"/>
    </source>
</evidence>
<dbReference type="GO" id="GO:0015267">
    <property type="term" value="F:channel activity"/>
    <property type="evidence" value="ECO:0007669"/>
    <property type="project" value="InterPro"/>
</dbReference>
<keyword evidence="8" id="KW-1185">Reference proteome</keyword>
<comment type="subcellular location">
    <subcellularLocation>
        <location evidence="1">Membrane</location>
        <topology evidence="1">Multi-pass membrane protein</topology>
    </subcellularLocation>
</comment>